<dbReference type="Gene3D" id="2.40.50.100">
    <property type="match status" value="1"/>
</dbReference>
<accession>A0A285ZXH2</accession>
<dbReference type="SUPFAM" id="SSF111369">
    <property type="entry name" value="HlyD-like secretion proteins"/>
    <property type="match status" value="1"/>
</dbReference>
<evidence type="ECO:0000256" key="4">
    <source>
        <dbReference type="SAM" id="SignalP"/>
    </source>
</evidence>
<feature type="domain" description="Multidrug resistance protein MdtA-like C-terminal permuted SH3" evidence="6">
    <location>
        <begin position="311"/>
        <end position="354"/>
    </location>
</feature>
<keyword evidence="3" id="KW-0175">Coiled coil</keyword>
<evidence type="ECO:0000313" key="9">
    <source>
        <dbReference type="Proteomes" id="UP000219281"/>
    </source>
</evidence>
<dbReference type="EMBL" id="OCMT01000002">
    <property type="protein sequence ID" value="SOD14362.1"/>
    <property type="molecule type" value="Genomic_DNA"/>
</dbReference>
<feature type="signal peptide" evidence="4">
    <location>
        <begin position="1"/>
        <end position="23"/>
    </location>
</feature>
<organism evidence="8 9">
    <name type="scientific">Pedobacter xixiisoli</name>
    <dbReference type="NCBI Taxonomy" id="1476464"/>
    <lineage>
        <taxon>Bacteria</taxon>
        <taxon>Pseudomonadati</taxon>
        <taxon>Bacteroidota</taxon>
        <taxon>Sphingobacteriia</taxon>
        <taxon>Sphingobacteriales</taxon>
        <taxon>Sphingobacteriaceae</taxon>
        <taxon>Pedobacter</taxon>
    </lineage>
</organism>
<dbReference type="Pfam" id="PF25967">
    <property type="entry name" value="RND-MFP_C"/>
    <property type="match status" value="1"/>
</dbReference>
<dbReference type="Gene3D" id="1.10.287.470">
    <property type="entry name" value="Helix hairpin bin"/>
    <property type="match status" value="1"/>
</dbReference>
<reference evidence="9" key="1">
    <citation type="submission" date="2017-09" db="EMBL/GenBank/DDBJ databases">
        <authorList>
            <person name="Varghese N."/>
            <person name="Submissions S."/>
        </authorList>
    </citation>
    <scope>NUCLEOTIDE SEQUENCE [LARGE SCALE GENOMIC DNA]</scope>
    <source>
        <strain evidence="9">CGMCC 1.12803</strain>
    </source>
</reference>
<dbReference type="InterPro" id="IPR006143">
    <property type="entry name" value="RND_pump_MFP"/>
</dbReference>
<proteinExistence type="inferred from homology"/>
<evidence type="ECO:0000256" key="3">
    <source>
        <dbReference type="SAM" id="Coils"/>
    </source>
</evidence>
<keyword evidence="2" id="KW-0813">Transport</keyword>
<dbReference type="Gene3D" id="2.40.420.20">
    <property type="match status" value="1"/>
</dbReference>
<dbReference type="Proteomes" id="UP000219281">
    <property type="component" value="Unassembled WGS sequence"/>
</dbReference>
<dbReference type="InterPro" id="IPR058627">
    <property type="entry name" value="MdtA-like_C"/>
</dbReference>
<dbReference type="GO" id="GO:0022857">
    <property type="term" value="F:transmembrane transporter activity"/>
    <property type="evidence" value="ECO:0007669"/>
    <property type="project" value="InterPro"/>
</dbReference>
<dbReference type="GO" id="GO:0016020">
    <property type="term" value="C:membrane"/>
    <property type="evidence" value="ECO:0007669"/>
    <property type="project" value="InterPro"/>
</dbReference>
<evidence type="ECO:0000313" key="8">
    <source>
        <dbReference type="EMBL" id="SOD14362.1"/>
    </source>
</evidence>
<dbReference type="FunFam" id="2.40.30.170:FF:000010">
    <property type="entry name" value="Efflux RND transporter periplasmic adaptor subunit"/>
    <property type="match status" value="1"/>
</dbReference>
<evidence type="ECO:0000259" key="5">
    <source>
        <dbReference type="Pfam" id="PF25954"/>
    </source>
</evidence>
<dbReference type="RefSeq" id="WP_097130563.1">
    <property type="nucleotide sequence ID" value="NZ_OCMT01000002.1"/>
</dbReference>
<dbReference type="GO" id="GO:0060003">
    <property type="term" value="P:copper ion export"/>
    <property type="evidence" value="ECO:0007669"/>
    <property type="project" value="TreeGrafter"/>
</dbReference>
<evidence type="ECO:0000259" key="7">
    <source>
        <dbReference type="Pfam" id="PF25973"/>
    </source>
</evidence>
<evidence type="ECO:0000259" key="6">
    <source>
        <dbReference type="Pfam" id="PF25967"/>
    </source>
</evidence>
<evidence type="ECO:0000256" key="2">
    <source>
        <dbReference type="ARBA" id="ARBA00022448"/>
    </source>
</evidence>
<dbReference type="OrthoDB" id="9806939at2"/>
<keyword evidence="9" id="KW-1185">Reference proteome</keyword>
<dbReference type="GO" id="GO:0030313">
    <property type="term" value="C:cell envelope"/>
    <property type="evidence" value="ECO:0007669"/>
    <property type="project" value="TreeGrafter"/>
</dbReference>
<dbReference type="Gene3D" id="2.40.30.170">
    <property type="match status" value="1"/>
</dbReference>
<feature type="domain" description="CusB-like beta-barrel" evidence="5">
    <location>
        <begin position="216"/>
        <end position="293"/>
    </location>
</feature>
<dbReference type="InterPro" id="IPR058792">
    <property type="entry name" value="Beta-barrel_RND_2"/>
</dbReference>
<keyword evidence="4" id="KW-0732">Signal</keyword>
<dbReference type="Pfam" id="PF25973">
    <property type="entry name" value="BSH_CzcB"/>
    <property type="match status" value="1"/>
</dbReference>
<dbReference type="AlphaFoldDB" id="A0A285ZXH2"/>
<feature type="coiled-coil region" evidence="3">
    <location>
        <begin position="116"/>
        <end position="167"/>
    </location>
</feature>
<dbReference type="PANTHER" id="PTHR30097">
    <property type="entry name" value="CATION EFFLUX SYSTEM PROTEIN CUSB"/>
    <property type="match status" value="1"/>
</dbReference>
<name>A0A285ZXH2_9SPHI</name>
<dbReference type="NCBIfam" id="TIGR01730">
    <property type="entry name" value="RND_mfp"/>
    <property type="match status" value="1"/>
</dbReference>
<feature type="domain" description="CzcB-like barrel-sandwich hybrid" evidence="7">
    <location>
        <begin position="74"/>
        <end position="213"/>
    </location>
</feature>
<dbReference type="PANTHER" id="PTHR30097:SF4">
    <property type="entry name" value="SLR6042 PROTEIN"/>
    <property type="match status" value="1"/>
</dbReference>
<sequence>MSYISSSKKYLYLLALAGTIAQSCTTTNTTVTDDKFEVTDSLISKLLIDTVQSPNNRMDLNFSAKITANEDLQASIYPMVSGIVGAVNVKIGDRVSKGQVLANVSSAEMAGFDKEVISADAELKIAERALKQAEELYKSGLSSAKELEEVQNDLIIKKAELQRAKTTLRLNGGNTKGDYKVSSPIAGFVIEKNVNSHMQLRADNEDALFKVADLSNVWAVINIYESEFAMLKEGDEVEVSVLSYPEKTYSGKIERIYNTIDNESRVINARVSIANKDLSLKPGMMATVKVAAKSDIKLPSINPKAVIFDENKNYVLVLDPKQKIRVQEIEIGRKTANRTYVSKGLNAGDKVVASKQVFLFESLK</sequence>
<evidence type="ECO:0000256" key="1">
    <source>
        <dbReference type="ARBA" id="ARBA00009477"/>
    </source>
</evidence>
<gene>
    <name evidence="8" type="ORF">SAMN06297358_1536</name>
</gene>
<dbReference type="InterPro" id="IPR051909">
    <property type="entry name" value="MFP_Cation_Efflux"/>
</dbReference>
<comment type="similarity">
    <text evidence="1">Belongs to the membrane fusion protein (MFP) (TC 8.A.1) family.</text>
</comment>
<dbReference type="InterPro" id="IPR058647">
    <property type="entry name" value="BSH_CzcB-like"/>
</dbReference>
<protein>
    <submittedName>
        <fullName evidence="8">Membrane fusion protein, cobalt-zinc-cadmium efflux system</fullName>
    </submittedName>
</protein>
<dbReference type="GO" id="GO:0015679">
    <property type="term" value="P:plasma membrane copper ion transport"/>
    <property type="evidence" value="ECO:0007669"/>
    <property type="project" value="TreeGrafter"/>
</dbReference>
<feature type="chain" id="PRO_5013398183" evidence="4">
    <location>
        <begin position="24"/>
        <end position="364"/>
    </location>
</feature>
<dbReference type="Pfam" id="PF25954">
    <property type="entry name" value="Beta-barrel_RND_2"/>
    <property type="match status" value="1"/>
</dbReference>